<sequence length="106" mass="12031">MHTVREKQEQEQEGGRPETHKHRGDETPGTVGLRCAVLPKRFVVLFCLPPFFSEKEKPRANLGLAMVWSPPSDDDDDDLRVWLRMFPSGSPSYLLVIFFGACLLVC</sequence>
<dbReference type="AlphaFoldDB" id="A0A084WRF1"/>
<feature type="region of interest" description="Disordered" evidence="1">
    <location>
        <begin position="1"/>
        <end position="30"/>
    </location>
</feature>
<evidence type="ECO:0000313" key="2">
    <source>
        <dbReference type="EMBL" id="KFB52795.1"/>
    </source>
</evidence>
<dbReference type="Proteomes" id="UP000030765">
    <property type="component" value="Unassembled WGS sequence"/>
</dbReference>
<dbReference type="EnsemblMetazoa" id="ASIC021062-RA">
    <property type="protein sequence ID" value="ASIC021062-PA"/>
    <property type="gene ID" value="ASIC021062"/>
</dbReference>
<protein>
    <submittedName>
        <fullName evidence="2 3">Pyridoxal-5'-phosphate-dependent protein subunit beta</fullName>
    </submittedName>
</protein>
<evidence type="ECO:0000313" key="4">
    <source>
        <dbReference type="Proteomes" id="UP000030765"/>
    </source>
</evidence>
<gene>
    <name evidence="2" type="ORF">ZHAS_00021062</name>
</gene>
<reference evidence="3" key="2">
    <citation type="submission" date="2020-05" db="UniProtKB">
        <authorList>
            <consortium name="EnsemblMetazoa"/>
        </authorList>
    </citation>
    <scope>IDENTIFICATION</scope>
</reference>
<accession>A0A084WRF1</accession>
<organism evidence="2">
    <name type="scientific">Anopheles sinensis</name>
    <name type="common">Mosquito</name>
    <dbReference type="NCBI Taxonomy" id="74873"/>
    <lineage>
        <taxon>Eukaryota</taxon>
        <taxon>Metazoa</taxon>
        <taxon>Ecdysozoa</taxon>
        <taxon>Arthropoda</taxon>
        <taxon>Hexapoda</taxon>
        <taxon>Insecta</taxon>
        <taxon>Pterygota</taxon>
        <taxon>Neoptera</taxon>
        <taxon>Endopterygota</taxon>
        <taxon>Diptera</taxon>
        <taxon>Nematocera</taxon>
        <taxon>Culicoidea</taxon>
        <taxon>Culicidae</taxon>
        <taxon>Anophelinae</taxon>
        <taxon>Anopheles</taxon>
    </lineage>
</organism>
<reference evidence="2 4" key="1">
    <citation type="journal article" date="2014" name="BMC Genomics">
        <title>Genome sequence of Anopheles sinensis provides insight into genetics basis of mosquito competence for malaria parasites.</title>
        <authorList>
            <person name="Zhou D."/>
            <person name="Zhang D."/>
            <person name="Ding G."/>
            <person name="Shi L."/>
            <person name="Hou Q."/>
            <person name="Ye Y."/>
            <person name="Xu Y."/>
            <person name="Zhou H."/>
            <person name="Xiong C."/>
            <person name="Li S."/>
            <person name="Yu J."/>
            <person name="Hong S."/>
            <person name="Yu X."/>
            <person name="Zou P."/>
            <person name="Chen C."/>
            <person name="Chang X."/>
            <person name="Wang W."/>
            <person name="Lv Y."/>
            <person name="Sun Y."/>
            <person name="Ma L."/>
            <person name="Shen B."/>
            <person name="Zhu C."/>
        </authorList>
    </citation>
    <scope>NUCLEOTIDE SEQUENCE [LARGE SCALE GENOMIC DNA]</scope>
</reference>
<evidence type="ECO:0000313" key="3">
    <source>
        <dbReference type="EnsemblMetazoa" id="ASIC021062-PA"/>
    </source>
</evidence>
<keyword evidence="4" id="KW-1185">Reference proteome</keyword>
<dbReference type="EMBL" id="ATLV01026047">
    <property type="status" value="NOT_ANNOTATED_CDS"/>
    <property type="molecule type" value="Genomic_DNA"/>
</dbReference>
<feature type="compositionally biased region" description="Basic and acidic residues" evidence="1">
    <location>
        <begin position="1"/>
        <end position="26"/>
    </location>
</feature>
<evidence type="ECO:0000256" key="1">
    <source>
        <dbReference type="SAM" id="MobiDB-lite"/>
    </source>
</evidence>
<dbReference type="EMBL" id="KE525405">
    <property type="protein sequence ID" value="KFB52795.1"/>
    <property type="molecule type" value="Genomic_DNA"/>
</dbReference>
<proteinExistence type="predicted"/>
<name>A0A084WRF1_ANOSI</name>
<dbReference type="VEuPathDB" id="VectorBase:ASIC021062"/>